<sequence length="74" mass="8640">MEAQKLAVSLSEDQFVNLLHMVQQHGDQAAMLELLHYYEEDMKHLSKYLRMPYEDAMQTLRTELLELVTTGLAE</sequence>
<dbReference type="AlphaFoldDB" id="A0A1E3L4T0"/>
<gene>
    <name evidence="1" type="ORF">PTI45_02608</name>
</gene>
<accession>A0A1E3L4T0</accession>
<proteinExistence type="predicted"/>
<dbReference type="EMBL" id="MDER01000044">
    <property type="protein sequence ID" value="ODP27970.1"/>
    <property type="molecule type" value="Genomic_DNA"/>
</dbReference>
<name>A0A1E3L4T0_9BACL</name>
<organism evidence="1 2">
    <name type="scientific">Paenibacillus nuruki</name>
    <dbReference type="NCBI Taxonomy" id="1886670"/>
    <lineage>
        <taxon>Bacteria</taxon>
        <taxon>Bacillati</taxon>
        <taxon>Bacillota</taxon>
        <taxon>Bacilli</taxon>
        <taxon>Bacillales</taxon>
        <taxon>Paenibacillaceae</taxon>
        <taxon>Paenibacillus</taxon>
    </lineage>
</organism>
<evidence type="ECO:0000313" key="2">
    <source>
        <dbReference type="Proteomes" id="UP000094578"/>
    </source>
</evidence>
<dbReference type="STRING" id="1886670.PTI45_02608"/>
<evidence type="ECO:0008006" key="3">
    <source>
        <dbReference type="Google" id="ProtNLM"/>
    </source>
</evidence>
<comment type="caution">
    <text evidence="1">The sequence shown here is derived from an EMBL/GenBank/DDBJ whole genome shotgun (WGS) entry which is preliminary data.</text>
</comment>
<protein>
    <recommendedName>
        <fullName evidence="3">Helix-turn-helix conjugative transposon-like domain-containing protein</fullName>
    </recommendedName>
</protein>
<dbReference type="Proteomes" id="UP000094578">
    <property type="component" value="Unassembled WGS sequence"/>
</dbReference>
<keyword evidence="2" id="KW-1185">Reference proteome</keyword>
<reference evidence="1 2" key="1">
    <citation type="submission" date="2016-08" db="EMBL/GenBank/DDBJ databases">
        <title>Genome sequencing of Paenibacillus sp. TI45-13ar, isolated from Korean traditional nuruk.</title>
        <authorList>
            <person name="Kim S.-J."/>
        </authorList>
    </citation>
    <scope>NUCLEOTIDE SEQUENCE [LARGE SCALE GENOMIC DNA]</scope>
    <source>
        <strain evidence="1 2">TI45-13ar</strain>
    </source>
</reference>
<evidence type="ECO:0000313" key="1">
    <source>
        <dbReference type="EMBL" id="ODP27970.1"/>
    </source>
</evidence>